<feature type="transmembrane region" description="Helical" evidence="1">
    <location>
        <begin position="331"/>
        <end position="351"/>
    </location>
</feature>
<dbReference type="Proteomes" id="UP001241758">
    <property type="component" value="Unassembled WGS sequence"/>
</dbReference>
<keyword evidence="1" id="KW-0812">Transmembrane</keyword>
<protein>
    <recommendedName>
        <fullName evidence="5">Esterase-like activity of phytase family protein</fullName>
    </recommendedName>
</protein>
<evidence type="ECO:0000313" key="4">
    <source>
        <dbReference type="Proteomes" id="UP001241758"/>
    </source>
</evidence>
<keyword evidence="4" id="KW-1185">Reference proteome</keyword>
<keyword evidence="2" id="KW-0732">Signal</keyword>
<feature type="chain" id="PRO_5046626897" description="Esterase-like activity of phytase family protein" evidence="2">
    <location>
        <begin position="22"/>
        <end position="359"/>
    </location>
</feature>
<dbReference type="EMBL" id="JASCTH010000010">
    <property type="protein sequence ID" value="MDI6100207.1"/>
    <property type="molecule type" value="Genomic_DNA"/>
</dbReference>
<comment type="caution">
    <text evidence="3">The sequence shown here is derived from an EMBL/GenBank/DDBJ whole genome shotgun (WGS) entry which is preliminary data.</text>
</comment>
<feature type="signal peptide" evidence="2">
    <location>
        <begin position="1"/>
        <end position="21"/>
    </location>
</feature>
<sequence length="359" mass="37009">MTALSAGLVATLTAIAVPAGAVPVPVKQAPEAVCRVTDKRLVEISGLVADGSGYVVVNDGADEESGRRIFFLNRSCKVVRAVPYPASPRDTEDLARAADGTLWVGDIGDNGQNRDNVGVWRLAPGARAPKLFRMSYPDGPHDAEALLVAGNGTPVVVTKDPLTAGVYVPDGPLQEGRTTPLRRAGAFRIPLSGTGNPFGFRGRLVVTGGAVSPDGRRVLLRTYADAFEFDVPADGTTADGVVRAITGGTPRTVALPDEPQGESITYTADGTALLTVSEVTETAADIALLRYPLPEAPAPTPAVSSEAYTSSLSVSETARGSAAPEKRIPTGAVVAGLTLAVAAAAVGVVVARRRRNHGS</sequence>
<evidence type="ECO:0008006" key="5">
    <source>
        <dbReference type="Google" id="ProtNLM"/>
    </source>
</evidence>
<accession>A0ABT6WKG0</accession>
<name>A0ABT6WKG0_9ACTN</name>
<keyword evidence="1" id="KW-1133">Transmembrane helix</keyword>
<dbReference type="RefSeq" id="WP_282760858.1">
    <property type="nucleotide sequence ID" value="NZ_JASCTH010000010.1"/>
</dbReference>
<reference evidence="3 4" key="1">
    <citation type="submission" date="2023-05" db="EMBL/GenBank/DDBJ databases">
        <title>Actinoplanes sp. NEAU-A12 genome sequencing.</title>
        <authorList>
            <person name="Wang Z.-S."/>
        </authorList>
    </citation>
    <scope>NUCLEOTIDE SEQUENCE [LARGE SCALE GENOMIC DNA]</scope>
    <source>
        <strain evidence="3 4">NEAU-A12</strain>
    </source>
</reference>
<organism evidence="3 4">
    <name type="scientific">Actinoplanes sandaracinus</name>
    <dbReference type="NCBI Taxonomy" id="3045177"/>
    <lineage>
        <taxon>Bacteria</taxon>
        <taxon>Bacillati</taxon>
        <taxon>Actinomycetota</taxon>
        <taxon>Actinomycetes</taxon>
        <taxon>Micromonosporales</taxon>
        <taxon>Micromonosporaceae</taxon>
        <taxon>Actinoplanes</taxon>
    </lineage>
</organism>
<evidence type="ECO:0000313" key="3">
    <source>
        <dbReference type="EMBL" id="MDI6100207.1"/>
    </source>
</evidence>
<dbReference type="SUPFAM" id="SSF63829">
    <property type="entry name" value="Calcium-dependent phosphotriesterase"/>
    <property type="match status" value="1"/>
</dbReference>
<evidence type="ECO:0000256" key="1">
    <source>
        <dbReference type="SAM" id="Phobius"/>
    </source>
</evidence>
<keyword evidence="1" id="KW-0472">Membrane</keyword>
<evidence type="ECO:0000256" key="2">
    <source>
        <dbReference type="SAM" id="SignalP"/>
    </source>
</evidence>
<proteinExistence type="predicted"/>
<gene>
    <name evidence="3" type="ORF">QLQ12_16505</name>
</gene>